<feature type="compositionally biased region" description="Polar residues" evidence="1">
    <location>
        <begin position="69"/>
        <end position="88"/>
    </location>
</feature>
<feature type="region of interest" description="Disordered" evidence="1">
    <location>
        <begin position="196"/>
        <end position="223"/>
    </location>
</feature>
<keyword evidence="2" id="KW-0812">Transmembrane</keyword>
<name>A0A4P6JUM7_KTERU</name>
<dbReference type="AlphaFoldDB" id="A0A4P6JUM7"/>
<evidence type="ECO:0008006" key="5">
    <source>
        <dbReference type="Google" id="ProtNLM"/>
    </source>
</evidence>
<dbReference type="EMBL" id="CP035758">
    <property type="protein sequence ID" value="QBD79043.1"/>
    <property type="molecule type" value="Genomic_DNA"/>
</dbReference>
<dbReference type="Proteomes" id="UP000290365">
    <property type="component" value="Chromosome"/>
</dbReference>
<feature type="transmembrane region" description="Helical" evidence="2">
    <location>
        <begin position="170"/>
        <end position="191"/>
    </location>
</feature>
<feature type="compositionally biased region" description="Low complexity" evidence="1">
    <location>
        <begin position="196"/>
        <end position="218"/>
    </location>
</feature>
<feature type="compositionally biased region" description="Polar residues" evidence="1">
    <location>
        <begin position="118"/>
        <end position="133"/>
    </location>
</feature>
<keyword evidence="4" id="KW-1185">Reference proteome</keyword>
<feature type="compositionally biased region" description="Low complexity" evidence="1">
    <location>
        <begin position="57"/>
        <end position="68"/>
    </location>
</feature>
<evidence type="ECO:0000313" key="3">
    <source>
        <dbReference type="EMBL" id="QBD79043.1"/>
    </source>
</evidence>
<feature type="region of interest" description="Disordered" evidence="1">
    <location>
        <begin position="28"/>
        <end position="160"/>
    </location>
</feature>
<dbReference type="KEGG" id="kbs:EPA93_24880"/>
<sequence length="367" mass="37996">MNCNSCGAPLQTGLAYCNSCGSPTPYNTGGQGAHSSPYDPTIAVSPYEAGQNPPSTPSSAPSYSYDPTQLASSPYNSGSPQPSTSYGAQSPYGYGNQAQGANSYSAPPPPAYGATDPYASSNPYAGTGAANSAQAPSGYGYGAPPVPPSPVQPGTYGIPQPPAKRKGNTALIVGIVVVVLVLGICGGLYAIGSSLTKNNTTASTNTPTATTHAATPATVSEVPPDSAVIPSASSMIFHPKTSKGINQTDFSPITVTSNFNAGDKVYVIFDIDTKGQDGYVLAKWYQNGKRIDSYILKHSHTSDVAYFMEKYDTTGQSAVALFWCMQSSCTDAQLADVVQFNVQGTTSLNPTTPAVDLAALYTQRRTL</sequence>
<dbReference type="OrthoDB" id="164909at2"/>
<accession>A0A4P6JUM7</accession>
<gene>
    <name evidence="3" type="ORF">EPA93_24880</name>
</gene>
<evidence type="ECO:0000313" key="4">
    <source>
        <dbReference type="Proteomes" id="UP000290365"/>
    </source>
</evidence>
<protein>
    <recommendedName>
        <fullName evidence="5">Zinc ribbon domain-containing protein</fullName>
    </recommendedName>
</protein>
<keyword evidence="2" id="KW-0472">Membrane</keyword>
<evidence type="ECO:0000256" key="2">
    <source>
        <dbReference type="SAM" id="Phobius"/>
    </source>
</evidence>
<organism evidence="3 4">
    <name type="scientific">Ktedonosporobacter rubrisoli</name>
    <dbReference type="NCBI Taxonomy" id="2509675"/>
    <lineage>
        <taxon>Bacteria</taxon>
        <taxon>Bacillati</taxon>
        <taxon>Chloroflexota</taxon>
        <taxon>Ktedonobacteria</taxon>
        <taxon>Ktedonobacterales</taxon>
        <taxon>Ktedonosporobacteraceae</taxon>
        <taxon>Ktedonosporobacter</taxon>
    </lineage>
</organism>
<reference evidence="3 4" key="1">
    <citation type="submission" date="2019-01" db="EMBL/GenBank/DDBJ databases">
        <title>Ktedonosporobacter rubrisoli SCAWS-G2.</title>
        <authorList>
            <person name="Huang Y."/>
            <person name="Yan B."/>
        </authorList>
    </citation>
    <scope>NUCLEOTIDE SEQUENCE [LARGE SCALE GENOMIC DNA]</scope>
    <source>
        <strain evidence="3 4">SCAWS-G2</strain>
    </source>
</reference>
<keyword evidence="2" id="KW-1133">Transmembrane helix</keyword>
<proteinExistence type="predicted"/>
<evidence type="ECO:0000256" key="1">
    <source>
        <dbReference type="SAM" id="MobiDB-lite"/>
    </source>
</evidence>
<dbReference type="RefSeq" id="WP_129890096.1">
    <property type="nucleotide sequence ID" value="NZ_CP035758.1"/>
</dbReference>